<organism evidence="2 3">
    <name type="scientific">Bailinhaonella thermotolerans</name>
    <dbReference type="NCBI Taxonomy" id="1070861"/>
    <lineage>
        <taxon>Bacteria</taxon>
        <taxon>Bacillati</taxon>
        <taxon>Actinomycetota</taxon>
        <taxon>Actinomycetes</taxon>
        <taxon>Streptosporangiales</taxon>
        <taxon>Streptosporangiaceae</taxon>
        <taxon>Bailinhaonella</taxon>
    </lineage>
</organism>
<evidence type="ECO:0000313" key="3">
    <source>
        <dbReference type="Proteomes" id="UP000265768"/>
    </source>
</evidence>
<proteinExistence type="predicted"/>
<gene>
    <name evidence="2" type="ORF">D5H75_01325</name>
</gene>
<keyword evidence="1" id="KW-1133">Transmembrane helix</keyword>
<evidence type="ECO:0000256" key="1">
    <source>
        <dbReference type="SAM" id="Phobius"/>
    </source>
</evidence>
<protein>
    <recommendedName>
        <fullName evidence="4">DUF4267 domain-containing protein</fullName>
    </recommendedName>
</protein>
<dbReference type="AlphaFoldDB" id="A0A3A4B9C3"/>
<sequence>METTRSERAVRVTLVLLGVITATPVVALAAPGTLESAYGAAAPADAVHLALLQHRGVLQAALGAALIWAAFHPAARIPAALTAVATKTAFLVLMTLAAGTPFTALGAGFDLVAIAALTAIALHHARRPAPSRGDAPPPTPRPTG</sequence>
<dbReference type="RefSeq" id="WP_119924451.1">
    <property type="nucleotide sequence ID" value="NZ_QZEY01000001.1"/>
</dbReference>
<evidence type="ECO:0000313" key="2">
    <source>
        <dbReference type="EMBL" id="RJL35479.1"/>
    </source>
</evidence>
<dbReference type="EMBL" id="QZEY01000001">
    <property type="protein sequence ID" value="RJL35479.1"/>
    <property type="molecule type" value="Genomic_DNA"/>
</dbReference>
<feature type="transmembrane region" description="Helical" evidence="1">
    <location>
        <begin position="53"/>
        <end position="71"/>
    </location>
</feature>
<name>A0A3A4B9C3_9ACTN</name>
<keyword evidence="1" id="KW-0472">Membrane</keyword>
<evidence type="ECO:0008006" key="4">
    <source>
        <dbReference type="Google" id="ProtNLM"/>
    </source>
</evidence>
<keyword evidence="3" id="KW-1185">Reference proteome</keyword>
<dbReference type="Proteomes" id="UP000265768">
    <property type="component" value="Unassembled WGS sequence"/>
</dbReference>
<comment type="caution">
    <text evidence="2">The sequence shown here is derived from an EMBL/GenBank/DDBJ whole genome shotgun (WGS) entry which is preliminary data.</text>
</comment>
<feature type="transmembrane region" description="Helical" evidence="1">
    <location>
        <begin position="78"/>
        <end position="98"/>
    </location>
</feature>
<reference evidence="2 3" key="1">
    <citation type="submission" date="2018-09" db="EMBL/GenBank/DDBJ databases">
        <title>YIM 75507 draft genome.</title>
        <authorList>
            <person name="Tang S."/>
            <person name="Feng Y."/>
        </authorList>
    </citation>
    <scope>NUCLEOTIDE SEQUENCE [LARGE SCALE GENOMIC DNA]</scope>
    <source>
        <strain evidence="2 3">YIM 75507</strain>
    </source>
</reference>
<accession>A0A3A4B9C3</accession>
<keyword evidence="1" id="KW-0812">Transmembrane</keyword>
<feature type="transmembrane region" description="Helical" evidence="1">
    <location>
        <begin position="104"/>
        <end position="122"/>
    </location>
</feature>